<name>A0A1I7KLB8_9BACT</name>
<dbReference type="Proteomes" id="UP000182491">
    <property type="component" value="Unassembled WGS sequence"/>
</dbReference>
<dbReference type="InterPro" id="IPR043129">
    <property type="entry name" value="ATPase_NBD"/>
</dbReference>
<dbReference type="PROSITE" id="PS00933">
    <property type="entry name" value="FGGY_KINASES_1"/>
    <property type="match status" value="1"/>
</dbReference>
<feature type="domain" description="Carbohydrate kinase FGGY N-terminal" evidence="4">
    <location>
        <begin position="12"/>
        <end position="254"/>
    </location>
</feature>
<sequence>MLKRKHMQQSTIIGLDIGTTSTKAVAFGLDGQVKYRQSEEYPILSEEPGQAEQDPEQVFEAVLSTLGKVVAWLQVHGYKLEGVSFSSAMHSLIAMDATGNALTRCIIWADTRSQSCASAIKNSEAGREIYLRTGTPIHPMSPLSKLCWLSEEKPELFRSASKFIGIKTYVLYRLFGKYKVDYSLASATGLFDIFDFDWHEKALEMAGVEPGQLPEPVPSTYTFRNLKPGYAALLQVPDQLPFVIGASDGCLANLASHGIRPGEAVVTIGTSGAVRTMAHKPATDLRERLFSYILNEDHFVLGGAVNNGGVALRWFRDAFYAAETAEALAKDQDIYELLNEVAEGIAPGADGLLFLPYLLGERAPVWDGAARACFIGANFNHTRAHFLRAVMEGVIFGVYSVVEALEQVAGPMPVIYANGGFAFSELWVQMLADVSGKKVLLTESPEGSAFGAAIMGMFALKLIPSLEAAEDMIRISETFEPDSQRHELYQQQYAVFKALYPKLKDSFEHLTNIHERQAEKQ</sequence>
<dbReference type="GO" id="GO:0005975">
    <property type="term" value="P:carbohydrate metabolic process"/>
    <property type="evidence" value="ECO:0007669"/>
    <property type="project" value="InterPro"/>
</dbReference>
<proteinExistence type="inferred from homology"/>
<evidence type="ECO:0000259" key="5">
    <source>
        <dbReference type="Pfam" id="PF02782"/>
    </source>
</evidence>
<protein>
    <submittedName>
        <fullName evidence="6">Gluconate kinase, FGGY family</fullName>
    </submittedName>
</protein>
<dbReference type="PIRSF" id="PIRSF000538">
    <property type="entry name" value="GlpK"/>
    <property type="match status" value="1"/>
</dbReference>
<dbReference type="GO" id="GO:0016301">
    <property type="term" value="F:kinase activity"/>
    <property type="evidence" value="ECO:0007669"/>
    <property type="project" value="UniProtKB-KW"/>
</dbReference>
<dbReference type="InterPro" id="IPR018484">
    <property type="entry name" value="FGGY_N"/>
</dbReference>
<evidence type="ECO:0000256" key="2">
    <source>
        <dbReference type="ARBA" id="ARBA00022679"/>
    </source>
</evidence>
<dbReference type="InterPro" id="IPR050406">
    <property type="entry name" value="FGGY_Carb_Kinase"/>
</dbReference>
<dbReference type="EMBL" id="FPCA01000006">
    <property type="protein sequence ID" value="SFU98242.1"/>
    <property type="molecule type" value="Genomic_DNA"/>
</dbReference>
<evidence type="ECO:0000256" key="3">
    <source>
        <dbReference type="ARBA" id="ARBA00022777"/>
    </source>
</evidence>
<dbReference type="InterPro" id="IPR018483">
    <property type="entry name" value="Carb_kinase_FGGY_CS"/>
</dbReference>
<reference evidence="7" key="1">
    <citation type="submission" date="2016-10" db="EMBL/GenBank/DDBJ databases">
        <authorList>
            <person name="Varghese N."/>
        </authorList>
    </citation>
    <scope>NUCLEOTIDE SEQUENCE [LARGE SCALE GENOMIC DNA]</scope>
    <source>
        <strain evidence="7">DSM 18820</strain>
    </source>
</reference>
<comment type="similarity">
    <text evidence="1">Belongs to the FGGY kinase family.</text>
</comment>
<dbReference type="GO" id="GO:0016773">
    <property type="term" value="F:phosphotransferase activity, alcohol group as acceptor"/>
    <property type="evidence" value="ECO:0007669"/>
    <property type="project" value="InterPro"/>
</dbReference>
<organism evidence="6 7">
    <name type="scientific">Pontibacter akesuensis</name>
    <dbReference type="NCBI Taxonomy" id="388950"/>
    <lineage>
        <taxon>Bacteria</taxon>
        <taxon>Pseudomonadati</taxon>
        <taxon>Bacteroidota</taxon>
        <taxon>Cytophagia</taxon>
        <taxon>Cytophagales</taxon>
        <taxon>Hymenobacteraceae</taxon>
        <taxon>Pontibacter</taxon>
    </lineage>
</organism>
<dbReference type="CDD" id="cd07770">
    <property type="entry name" value="ASKHA_NBD_FGGY_GntK"/>
    <property type="match status" value="1"/>
</dbReference>
<dbReference type="PANTHER" id="PTHR43095">
    <property type="entry name" value="SUGAR KINASE"/>
    <property type="match status" value="1"/>
</dbReference>
<dbReference type="AlphaFoldDB" id="A0A1I7KLB8"/>
<dbReference type="InterPro" id="IPR018485">
    <property type="entry name" value="FGGY_C"/>
</dbReference>
<evidence type="ECO:0000256" key="1">
    <source>
        <dbReference type="ARBA" id="ARBA00009156"/>
    </source>
</evidence>
<keyword evidence="2" id="KW-0808">Transferase</keyword>
<dbReference type="InterPro" id="IPR000577">
    <property type="entry name" value="Carb_kinase_FGGY"/>
</dbReference>
<dbReference type="STRING" id="388950.GCA_001611675_02787"/>
<evidence type="ECO:0000313" key="7">
    <source>
        <dbReference type="Proteomes" id="UP000182491"/>
    </source>
</evidence>
<feature type="domain" description="Carbohydrate kinase FGGY C-terminal" evidence="5">
    <location>
        <begin position="265"/>
        <end position="459"/>
    </location>
</feature>
<evidence type="ECO:0000259" key="4">
    <source>
        <dbReference type="Pfam" id="PF00370"/>
    </source>
</evidence>
<gene>
    <name evidence="6" type="ORF">SAMN04487941_3835</name>
</gene>
<dbReference type="Gene3D" id="3.30.420.40">
    <property type="match status" value="2"/>
</dbReference>
<dbReference type="Pfam" id="PF02782">
    <property type="entry name" value="FGGY_C"/>
    <property type="match status" value="1"/>
</dbReference>
<dbReference type="Pfam" id="PF00370">
    <property type="entry name" value="FGGY_N"/>
    <property type="match status" value="1"/>
</dbReference>
<keyword evidence="7" id="KW-1185">Reference proteome</keyword>
<dbReference type="SUPFAM" id="SSF53067">
    <property type="entry name" value="Actin-like ATPase domain"/>
    <property type="match status" value="2"/>
</dbReference>
<keyword evidence="3 6" id="KW-0418">Kinase</keyword>
<dbReference type="PANTHER" id="PTHR43095:SF2">
    <property type="entry name" value="GLUCONOKINASE"/>
    <property type="match status" value="1"/>
</dbReference>
<evidence type="ECO:0000313" key="6">
    <source>
        <dbReference type="EMBL" id="SFU98242.1"/>
    </source>
</evidence>
<accession>A0A1I7KLB8</accession>